<sequence length="266" mass="29260">MAAFDQKGFIIDLDGTVYLQDKLIPGAVEAINQLYEKGHKICFLTNNPTKQNSAYYHKLKDMGIKTVKEDILSGTYLSALFLKRNMQEGDLFWSEGEDALTFELKAAGLPMASSPEMASKAVLGGGPSFSFDYLNNMVQAYLSGAEIYAVNPDPSCPVENQLIPDTGAWVAAMHSLMAEGEKIEIIGKPSKNAAETVIQYLNLPPEKCFVIGDRMETDILMAQDFGMNSILVLSGVTKKEDLLTEKKIKPDYVLTDISELSNLKIV</sequence>
<keyword evidence="2" id="KW-1185">Reference proteome</keyword>
<dbReference type="InterPro" id="IPR023214">
    <property type="entry name" value="HAD_sf"/>
</dbReference>
<dbReference type="Proteomes" id="UP000240509">
    <property type="component" value="Unassembled WGS sequence"/>
</dbReference>
<evidence type="ECO:0000313" key="2">
    <source>
        <dbReference type="Proteomes" id="UP000240509"/>
    </source>
</evidence>
<dbReference type="NCBIfam" id="TIGR01460">
    <property type="entry name" value="HAD-SF-IIA"/>
    <property type="match status" value="1"/>
</dbReference>
<protein>
    <submittedName>
        <fullName evidence="1">HAD family hydrolase</fullName>
    </submittedName>
</protein>
<dbReference type="PANTHER" id="PTHR19288">
    <property type="entry name" value="4-NITROPHENYLPHOSPHATASE-RELATED"/>
    <property type="match status" value="1"/>
</dbReference>
<dbReference type="RefSeq" id="WP_107584617.1">
    <property type="nucleotide sequence ID" value="NZ_PZJJ01000009.1"/>
</dbReference>
<name>A0A2T4U761_9BACI</name>
<dbReference type="PANTHER" id="PTHR19288:SF46">
    <property type="entry name" value="HALOACID DEHALOGENASE-LIKE HYDROLASE DOMAIN-CONTAINING PROTEIN 2"/>
    <property type="match status" value="1"/>
</dbReference>
<dbReference type="AlphaFoldDB" id="A0A2T4U761"/>
<gene>
    <name evidence="1" type="ORF">C6Y45_07515</name>
</gene>
<proteinExistence type="predicted"/>
<dbReference type="GO" id="GO:0016791">
    <property type="term" value="F:phosphatase activity"/>
    <property type="evidence" value="ECO:0007669"/>
    <property type="project" value="TreeGrafter"/>
</dbReference>
<keyword evidence="1" id="KW-0378">Hydrolase</keyword>
<dbReference type="OrthoDB" id="9810449at2"/>
<dbReference type="Pfam" id="PF13242">
    <property type="entry name" value="Hydrolase_like"/>
    <property type="match status" value="1"/>
</dbReference>
<evidence type="ECO:0000313" key="1">
    <source>
        <dbReference type="EMBL" id="PTL39230.1"/>
    </source>
</evidence>
<dbReference type="InterPro" id="IPR006357">
    <property type="entry name" value="HAD-SF_hydro_IIA"/>
</dbReference>
<reference evidence="1 2" key="1">
    <citation type="submission" date="2018-03" db="EMBL/GenBank/DDBJ databases">
        <title>Alkalicoccus saliphilus sp. nov., isolated from a mineral pool.</title>
        <authorList>
            <person name="Zhao B."/>
        </authorList>
    </citation>
    <scope>NUCLEOTIDE SEQUENCE [LARGE SCALE GENOMIC DNA]</scope>
    <source>
        <strain evidence="1 2">6AG</strain>
    </source>
</reference>
<organism evidence="1 2">
    <name type="scientific">Alkalicoccus saliphilus</name>
    <dbReference type="NCBI Taxonomy" id="200989"/>
    <lineage>
        <taxon>Bacteria</taxon>
        <taxon>Bacillati</taxon>
        <taxon>Bacillota</taxon>
        <taxon>Bacilli</taxon>
        <taxon>Bacillales</taxon>
        <taxon>Bacillaceae</taxon>
        <taxon>Alkalicoccus</taxon>
    </lineage>
</organism>
<accession>A0A2T4U761</accession>
<dbReference type="SUPFAM" id="SSF56784">
    <property type="entry name" value="HAD-like"/>
    <property type="match status" value="1"/>
</dbReference>
<comment type="caution">
    <text evidence="1">The sequence shown here is derived from an EMBL/GenBank/DDBJ whole genome shotgun (WGS) entry which is preliminary data.</text>
</comment>
<dbReference type="InterPro" id="IPR036412">
    <property type="entry name" value="HAD-like_sf"/>
</dbReference>
<dbReference type="EMBL" id="PZJJ01000009">
    <property type="protein sequence ID" value="PTL39230.1"/>
    <property type="molecule type" value="Genomic_DNA"/>
</dbReference>
<dbReference type="Pfam" id="PF13344">
    <property type="entry name" value="Hydrolase_6"/>
    <property type="match status" value="1"/>
</dbReference>
<dbReference type="Gene3D" id="3.40.50.1000">
    <property type="entry name" value="HAD superfamily/HAD-like"/>
    <property type="match status" value="2"/>
</dbReference>
<dbReference type="GO" id="GO:0005737">
    <property type="term" value="C:cytoplasm"/>
    <property type="evidence" value="ECO:0007669"/>
    <property type="project" value="TreeGrafter"/>
</dbReference>